<dbReference type="InterPro" id="IPR021151">
    <property type="entry name" value="GINS_A"/>
</dbReference>
<dbReference type="GO" id="GO:1902975">
    <property type="term" value="P:mitotic DNA replication initiation"/>
    <property type="evidence" value="ECO:0007669"/>
    <property type="project" value="TreeGrafter"/>
</dbReference>
<dbReference type="PANTHER" id="PTHR22768">
    <property type="entry name" value="DNA REPLICATION COMPLEX GINS PROTEIN PSF3"/>
    <property type="match status" value="1"/>
</dbReference>
<evidence type="ECO:0000256" key="6">
    <source>
        <dbReference type="RuleBase" id="RU367161"/>
    </source>
</evidence>
<dbReference type="GO" id="GO:0000811">
    <property type="term" value="C:GINS complex"/>
    <property type="evidence" value="ECO:0007669"/>
    <property type="project" value="UniProtKB-UniRule"/>
</dbReference>
<dbReference type="Gene3D" id="1.20.58.2050">
    <property type="match status" value="1"/>
</dbReference>
<dbReference type="InterPro" id="IPR038437">
    <property type="entry name" value="GINS_Psf3_sf"/>
</dbReference>
<evidence type="ECO:0000313" key="10">
    <source>
        <dbReference type="Proteomes" id="UP001162162"/>
    </source>
</evidence>
<dbReference type="InterPro" id="IPR055221">
    <property type="entry name" value="PSF3_N"/>
</dbReference>
<dbReference type="EMBL" id="JAPWTK010000596">
    <property type="protein sequence ID" value="KAJ8937969.1"/>
    <property type="molecule type" value="Genomic_DNA"/>
</dbReference>
<feature type="domain" description="DNA replication complex GINS protein PSF3 N-terminal" evidence="8">
    <location>
        <begin position="12"/>
        <end position="59"/>
    </location>
</feature>
<protein>
    <recommendedName>
        <fullName evidence="6">DNA replication complex GINS protein PSF3</fullName>
    </recommendedName>
</protein>
<sequence length="202" mass="23368">MPLPTAYSPNYYSLDDILATQERTPCKFLINVPKMGNLNPSTIEKDLPAGTALELPMWLVLEMSTGRQPIVLPELPKIYKEAYREILEADACAVDLHKFNLYFYELGSYAKRFDRKGDVHQTLLHTFRTRFRQLMDLADNSISDPSVQQRLDTLERRLFKDGYNARTKLNAWLVESGATIEAANMVINHKKRKRLNMEDLMK</sequence>
<dbReference type="CDD" id="cd11713">
    <property type="entry name" value="GINS_A_psf3"/>
    <property type="match status" value="1"/>
</dbReference>
<dbReference type="InterPro" id="IPR036224">
    <property type="entry name" value="GINS_bundle-like_dom_sf"/>
</dbReference>
<keyword evidence="10" id="KW-1185">Reference proteome</keyword>
<keyword evidence="4 6" id="KW-0539">Nucleus</keyword>
<dbReference type="SUPFAM" id="SSF160059">
    <property type="entry name" value="PriA/YqbF domain"/>
    <property type="match status" value="1"/>
</dbReference>
<reference evidence="9" key="1">
    <citation type="journal article" date="2023" name="Insect Mol. Biol.">
        <title>Genome sequencing provides insights into the evolution of gene families encoding plant cell wall-degrading enzymes in longhorned beetles.</title>
        <authorList>
            <person name="Shin N.R."/>
            <person name="Okamura Y."/>
            <person name="Kirsch R."/>
            <person name="Pauchet Y."/>
        </authorList>
    </citation>
    <scope>NUCLEOTIDE SEQUENCE</scope>
    <source>
        <strain evidence="9">AMC_N1</strain>
    </source>
</reference>
<feature type="domain" description="GINS subunit" evidence="7">
    <location>
        <begin position="79"/>
        <end position="173"/>
    </location>
</feature>
<gene>
    <name evidence="9" type="ORF">NQ318_003729</name>
</gene>
<keyword evidence="3 6" id="KW-0235">DNA replication</keyword>
<comment type="function">
    <text evidence="5">Required for correct functioning of the GINS complex, a complex that plays an essential role in the initiation of DNA replication, and progression of DNA replication forks. GINS complex is a core component of CDC45-MCM-GINS (CMG) helicase, the molecular machine that unwinds template DNA during replication, and around which the replisome is built.</text>
</comment>
<comment type="subunit">
    <text evidence="6">Component of the GINS complex.</text>
</comment>
<dbReference type="Pfam" id="PF05916">
    <property type="entry name" value="Sld5"/>
    <property type="match status" value="1"/>
</dbReference>
<evidence type="ECO:0000259" key="8">
    <source>
        <dbReference type="Pfam" id="PF22466"/>
    </source>
</evidence>
<evidence type="ECO:0000256" key="4">
    <source>
        <dbReference type="ARBA" id="ARBA00023242"/>
    </source>
</evidence>
<dbReference type="SUPFAM" id="SSF158573">
    <property type="entry name" value="GINS helical bundle-like"/>
    <property type="match status" value="1"/>
</dbReference>
<dbReference type="CDD" id="cd21693">
    <property type="entry name" value="GINS_B_Psf3"/>
    <property type="match status" value="1"/>
</dbReference>
<evidence type="ECO:0000256" key="2">
    <source>
        <dbReference type="ARBA" id="ARBA00006343"/>
    </source>
</evidence>
<name>A0AAV8XGA9_9CUCU</name>
<evidence type="ECO:0000259" key="7">
    <source>
        <dbReference type="Pfam" id="PF05916"/>
    </source>
</evidence>
<comment type="function">
    <text evidence="6">The GINS complex plays an essential role in the initiation of DNA replication.</text>
</comment>
<accession>A0AAV8XGA9</accession>
<evidence type="ECO:0000256" key="3">
    <source>
        <dbReference type="ARBA" id="ARBA00022705"/>
    </source>
</evidence>
<organism evidence="9 10">
    <name type="scientific">Aromia moschata</name>
    <dbReference type="NCBI Taxonomy" id="1265417"/>
    <lineage>
        <taxon>Eukaryota</taxon>
        <taxon>Metazoa</taxon>
        <taxon>Ecdysozoa</taxon>
        <taxon>Arthropoda</taxon>
        <taxon>Hexapoda</taxon>
        <taxon>Insecta</taxon>
        <taxon>Pterygota</taxon>
        <taxon>Neoptera</taxon>
        <taxon>Endopterygota</taxon>
        <taxon>Coleoptera</taxon>
        <taxon>Polyphaga</taxon>
        <taxon>Cucujiformia</taxon>
        <taxon>Chrysomeloidea</taxon>
        <taxon>Cerambycidae</taxon>
        <taxon>Cerambycinae</taxon>
        <taxon>Callichromatini</taxon>
        <taxon>Aromia</taxon>
    </lineage>
</organism>
<dbReference type="Proteomes" id="UP001162162">
    <property type="component" value="Unassembled WGS sequence"/>
</dbReference>
<comment type="subcellular location">
    <subcellularLocation>
        <location evidence="1 6">Nucleus</location>
    </subcellularLocation>
</comment>
<evidence type="ECO:0000313" key="9">
    <source>
        <dbReference type="EMBL" id="KAJ8937969.1"/>
    </source>
</evidence>
<proteinExistence type="inferred from homology"/>
<comment type="caution">
    <text evidence="9">The sequence shown here is derived from an EMBL/GenBank/DDBJ whole genome shotgun (WGS) entry which is preliminary data.</text>
</comment>
<dbReference type="AlphaFoldDB" id="A0AAV8XGA9"/>
<evidence type="ECO:0000256" key="1">
    <source>
        <dbReference type="ARBA" id="ARBA00004123"/>
    </source>
</evidence>
<dbReference type="InterPro" id="IPR010492">
    <property type="entry name" value="GINS_Psf3"/>
</dbReference>
<dbReference type="PANTHER" id="PTHR22768:SF0">
    <property type="entry name" value="DNA REPLICATION COMPLEX GINS PROTEIN PSF3"/>
    <property type="match status" value="1"/>
</dbReference>
<evidence type="ECO:0000256" key="5">
    <source>
        <dbReference type="ARBA" id="ARBA00045258"/>
    </source>
</evidence>
<dbReference type="Pfam" id="PF22466">
    <property type="entry name" value="PSF3_N"/>
    <property type="match status" value="1"/>
</dbReference>
<comment type="similarity">
    <text evidence="2 6">Belongs to the GINS3/PSF3 family.</text>
</comment>